<keyword evidence="1" id="KW-0732">Signal</keyword>
<dbReference type="RefSeq" id="WP_285344680.1">
    <property type="nucleotide sequence ID" value="NZ_JASITI010000032.1"/>
</dbReference>
<dbReference type="Proteomes" id="UP001223390">
    <property type="component" value="Unassembled WGS sequence"/>
</dbReference>
<dbReference type="Pfam" id="PF03995">
    <property type="entry name" value="Inhibitor_I36"/>
    <property type="match status" value="1"/>
</dbReference>
<evidence type="ECO:0000256" key="1">
    <source>
        <dbReference type="SAM" id="SignalP"/>
    </source>
</evidence>
<accession>A0ABT7GYB3</accession>
<gene>
    <name evidence="2" type="ORF">QEZ40_003803</name>
</gene>
<name>A0ABT7GYB3_9ACTN</name>
<keyword evidence="3" id="KW-1185">Reference proteome</keyword>
<organism evidence="2 3">
    <name type="scientific">Streptomyces katrae</name>
    <dbReference type="NCBI Taxonomy" id="68223"/>
    <lineage>
        <taxon>Bacteria</taxon>
        <taxon>Bacillati</taxon>
        <taxon>Actinomycetota</taxon>
        <taxon>Actinomycetes</taxon>
        <taxon>Kitasatosporales</taxon>
        <taxon>Streptomycetaceae</taxon>
        <taxon>Streptomyces</taxon>
    </lineage>
</organism>
<evidence type="ECO:0000313" key="3">
    <source>
        <dbReference type="Proteomes" id="UP001223390"/>
    </source>
</evidence>
<proteinExistence type="predicted"/>
<comment type="caution">
    <text evidence="2">The sequence shown here is derived from an EMBL/GenBank/DDBJ whole genome shotgun (WGS) entry which is preliminary data.</text>
</comment>
<feature type="signal peptide" evidence="1">
    <location>
        <begin position="1"/>
        <end position="30"/>
    </location>
</feature>
<evidence type="ECO:0000313" key="2">
    <source>
        <dbReference type="EMBL" id="MDK9498617.1"/>
    </source>
</evidence>
<reference evidence="2 3" key="1">
    <citation type="submission" date="2023-05" db="EMBL/GenBank/DDBJ databases">
        <title>Sequencing and Assembly of Streptomyces sp. NP73.</title>
        <authorList>
            <person name="Konwar A.N."/>
            <person name="Saikia K."/>
            <person name="Thakur D."/>
        </authorList>
    </citation>
    <scope>NUCLEOTIDE SEQUENCE [LARGE SCALE GENOMIC DNA]</scope>
    <source>
        <strain evidence="2 3">NP73</strain>
    </source>
</reference>
<feature type="chain" id="PRO_5046390766" evidence="1">
    <location>
        <begin position="31"/>
        <end position="152"/>
    </location>
</feature>
<dbReference type="EMBL" id="JASITI010000032">
    <property type="protein sequence ID" value="MDK9498617.1"/>
    <property type="molecule type" value="Genomic_DNA"/>
</dbReference>
<sequence>MFVKKFARRAGAAAAGAALIVTAAAASASASDVRIDQWRADSRCDNDSPYFFCLWYSPNRQGGFWGSSKVAVPTLSGNFSDGHAIRNNAASADNGAGTCDVRIWVYPNYVGDSNVLSGFYGGNLTPNLRNNEASMAVDGPGWVSSCPAVRAR</sequence>
<protein>
    <submittedName>
        <fullName evidence="2">Peptidase inhibitor family I36 protein</fullName>
    </submittedName>
</protein>